<evidence type="ECO:0000313" key="1">
    <source>
        <dbReference type="EMBL" id="GEN85687.1"/>
    </source>
</evidence>
<dbReference type="EMBL" id="BJYM01000002">
    <property type="protein sequence ID" value="GEN85687.1"/>
    <property type="molecule type" value="Genomic_DNA"/>
</dbReference>
<name>A0A511ZE03_9BACI</name>
<dbReference type="OrthoDB" id="2355652at2"/>
<dbReference type="STRING" id="582851.GCA_900162665_02654"/>
<dbReference type="InterPro" id="IPR025544">
    <property type="entry name" value="YhzD"/>
</dbReference>
<comment type="caution">
    <text evidence="1">The sequence shown here is derived from an EMBL/GenBank/DDBJ whole genome shotgun (WGS) entry which is preliminary data.</text>
</comment>
<evidence type="ECO:0000313" key="2">
    <source>
        <dbReference type="Proteomes" id="UP000321558"/>
    </source>
</evidence>
<gene>
    <name evidence="1" type="primary">yhzD</name>
    <name evidence="1" type="ORF">OSO01_04260</name>
</gene>
<keyword evidence="2" id="KW-1185">Reference proteome</keyword>
<dbReference type="Pfam" id="PF14120">
    <property type="entry name" value="YhzD"/>
    <property type="match status" value="1"/>
</dbReference>
<evidence type="ECO:0008006" key="3">
    <source>
        <dbReference type="Google" id="ProtNLM"/>
    </source>
</evidence>
<organism evidence="1 2">
    <name type="scientific">Oceanobacillus sojae</name>
    <dbReference type="NCBI Taxonomy" id="582851"/>
    <lineage>
        <taxon>Bacteria</taxon>
        <taxon>Bacillati</taxon>
        <taxon>Bacillota</taxon>
        <taxon>Bacilli</taxon>
        <taxon>Bacillales</taxon>
        <taxon>Bacillaceae</taxon>
        <taxon>Oceanobacillus</taxon>
    </lineage>
</organism>
<dbReference type="Proteomes" id="UP000321558">
    <property type="component" value="Unassembled WGS sequence"/>
</dbReference>
<dbReference type="RefSeq" id="WP_147208166.1">
    <property type="nucleotide sequence ID" value="NZ_BJYM01000002.1"/>
</dbReference>
<sequence>MAAYYLTVFSKTGEKLLDEQFEASNDLDAKEIGKGKLENEGYAEHTHRCASSSAKLVLFHR</sequence>
<protein>
    <recommendedName>
        <fullName evidence="3">YhzD-like protein</fullName>
    </recommendedName>
</protein>
<dbReference type="AlphaFoldDB" id="A0A511ZE03"/>
<accession>A0A511ZE03</accession>
<reference evidence="1 2" key="1">
    <citation type="submission" date="2019-07" db="EMBL/GenBank/DDBJ databases">
        <title>Whole genome shotgun sequence of Oceanobacillus sojae NBRC 105379.</title>
        <authorList>
            <person name="Hosoyama A."/>
            <person name="Uohara A."/>
            <person name="Ohji S."/>
            <person name="Ichikawa N."/>
        </authorList>
    </citation>
    <scope>NUCLEOTIDE SEQUENCE [LARGE SCALE GENOMIC DNA]</scope>
    <source>
        <strain evidence="1 2">NBRC 105379</strain>
    </source>
</reference>
<proteinExistence type="predicted"/>